<feature type="repeat" description="TPR" evidence="6">
    <location>
        <begin position="11"/>
        <end position="44"/>
    </location>
</feature>
<dbReference type="EC" id="2.3.2.27" evidence="2"/>
<comment type="catalytic activity">
    <reaction evidence="1">
        <text>S-ubiquitinyl-[E2 ubiquitin-conjugating enzyme]-L-cysteine + [acceptor protein]-L-lysine = [E2 ubiquitin-conjugating enzyme]-L-cysteine + N(6)-ubiquitinyl-[acceptor protein]-L-lysine.</text>
        <dbReference type="EC" id="2.3.2.27"/>
    </reaction>
</comment>
<dbReference type="GO" id="GO:0051087">
    <property type="term" value="F:protein-folding chaperone binding"/>
    <property type="evidence" value="ECO:0007669"/>
    <property type="project" value="TreeGrafter"/>
</dbReference>
<dbReference type="PANTHER" id="PTHR46803">
    <property type="entry name" value="E3 UBIQUITIN-PROTEIN LIGASE CHIP"/>
    <property type="match status" value="1"/>
</dbReference>
<evidence type="ECO:0000256" key="5">
    <source>
        <dbReference type="ARBA" id="ARBA00022786"/>
    </source>
</evidence>
<keyword evidence="5" id="KW-0833">Ubl conjugation pathway</keyword>
<protein>
    <recommendedName>
        <fullName evidence="2">RING-type E3 ubiquitin transferase</fullName>
        <ecNumber evidence="2">2.3.2.27</ecNumber>
    </recommendedName>
</protein>
<reference evidence="7 8" key="1">
    <citation type="submission" date="2018-04" db="EMBL/GenBank/DDBJ databases">
        <authorList>
            <person name="Vogel A."/>
        </authorList>
    </citation>
    <scope>NUCLEOTIDE SEQUENCE [LARGE SCALE GENOMIC DNA]</scope>
</reference>
<evidence type="ECO:0000313" key="8">
    <source>
        <dbReference type="Proteomes" id="UP000595140"/>
    </source>
</evidence>
<dbReference type="Pfam" id="PF13414">
    <property type="entry name" value="TPR_11"/>
    <property type="match status" value="1"/>
</dbReference>
<sequence>MAPLLSAAEQAEQLKQDGINYFQKNRFAAAIDAYTEAITLCPNVPIYWTNRALCHRKRDDWTRVEEDCRRAIQ</sequence>
<dbReference type="PANTHER" id="PTHR46803:SF2">
    <property type="entry name" value="E3 UBIQUITIN-PROTEIN LIGASE CHIP"/>
    <property type="match status" value="1"/>
</dbReference>
<dbReference type="Proteomes" id="UP000595140">
    <property type="component" value="Unassembled WGS sequence"/>
</dbReference>
<evidence type="ECO:0000256" key="2">
    <source>
        <dbReference type="ARBA" id="ARBA00012483"/>
    </source>
</evidence>
<keyword evidence="3" id="KW-0808">Transferase</keyword>
<dbReference type="GO" id="GO:0000209">
    <property type="term" value="P:protein polyubiquitination"/>
    <property type="evidence" value="ECO:0007669"/>
    <property type="project" value="TreeGrafter"/>
</dbReference>
<dbReference type="GO" id="GO:0061630">
    <property type="term" value="F:ubiquitin protein ligase activity"/>
    <property type="evidence" value="ECO:0007669"/>
    <property type="project" value="UniProtKB-EC"/>
</dbReference>
<dbReference type="InterPro" id="IPR011990">
    <property type="entry name" value="TPR-like_helical_dom_sf"/>
</dbReference>
<keyword evidence="8" id="KW-1185">Reference proteome</keyword>
<evidence type="ECO:0000256" key="1">
    <source>
        <dbReference type="ARBA" id="ARBA00000900"/>
    </source>
</evidence>
<keyword evidence="4" id="KW-0677">Repeat</keyword>
<dbReference type="PROSITE" id="PS50005">
    <property type="entry name" value="TPR"/>
    <property type="match status" value="1"/>
</dbReference>
<dbReference type="GO" id="GO:0005737">
    <property type="term" value="C:cytoplasm"/>
    <property type="evidence" value="ECO:0007669"/>
    <property type="project" value="TreeGrafter"/>
</dbReference>
<evidence type="ECO:0000256" key="6">
    <source>
        <dbReference type="PROSITE-ProRule" id="PRU00339"/>
    </source>
</evidence>
<keyword evidence="6" id="KW-0802">TPR repeat</keyword>
<organism evidence="7 8">
    <name type="scientific">Cuscuta campestris</name>
    <dbReference type="NCBI Taxonomy" id="132261"/>
    <lineage>
        <taxon>Eukaryota</taxon>
        <taxon>Viridiplantae</taxon>
        <taxon>Streptophyta</taxon>
        <taxon>Embryophyta</taxon>
        <taxon>Tracheophyta</taxon>
        <taxon>Spermatophyta</taxon>
        <taxon>Magnoliopsida</taxon>
        <taxon>eudicotyledons</taxon>
        <taxon>Gunneridae</taxon>
        <taxon>Pentapetalae</taxon>
        <taxon>asterids</taxon>
        <taxon>lamiids</taxon>
        <taxon>Solanales</taxon>
        <taxon>Convolvulaceae</taxon>
        <taxon>Cuscuteae</taxon>
        <taxon>Cuscuta</taxon>
        <taxon>Cuscuta subgen. Grammica</taxon>
        <taxon>Cuscuta sect. Cleistogrammica</taxon>
    </lineage>
</organism>
<dbReference type="GO" id="GO:0006515">
    <property type="term" value="P:protein quality control for misfolded or incompletely synthesized proteins"/>
    <property type="evidence" value="ECO:0007669"/>
    <property type="project" value="TreeGrafter"/>
</dbReference>
<name>A0A484MBH1_9ASTE</name>
<evidence type="ECO:0000313" key="7">
    <source>
        <dbReference type="EMBL" id="VFQ86323.1"/>
    </source>
</evidence>
<dbReference type="GO" id="GO:0071218">
    <property type="term" value="P:cellular response to misfolded protein"/>
    <property type="evidence" value="ECO:0007669"/>
    <property type="project" value="TreeGrafter"/>
</dbReference>
<accession>A0A484MBH1</accession>
<evidence type="ECO:0000256" key="4">
    <source>
        <dbReference type="ARBA" id="ARBA00022737"/>
    </source>
</evidence>
<gene>
    <name evidence="7" type="ORF">CCAM_LOCUS28099</name>
</gene>
<dbReference type="GO" id="GO:0043161">
    <property type="term" value="P:proteasome-mediated ubiquitin-dependent protein catabolic process"/>
    <property type="evidence" value="ECO:0007669"/>
    <property type="project" value="TreeGrafter"/>
</dbReference>
<dbReference type="OrthoDB" id="629492at2759"/>
<dbReference type="InterPro" id="IPR019734">
    <property type="entry name" value="TPR_rpt"/>
</dbReference>
<evidence type="ECO:0000256" key="3">
    <source>
        <dbReference type="ARBA" id="ARBA00022679"/>
    </source>
</evidence>
<dbReference type="AlphaFoldDB" id="A0A484MBH1"/>
<dbReference type="GO" id="GO:0045862">
    <property type="term" value="P:positive regulation of proteolysis"/>
    <property type="evidence" value="ECO:0007669"/>
    <property type="project" value="TreeGrafter"/>
</dbReference>
<dbReference type="EMBL" id="OOIL02003144">
    <property type="protein sequence ID" value="VFQ86323.1"/>
    <property type="molecule type" value="Genomic_DNA"/>
</dbReference>
<dbReference type="SMART" id="SM00028">
    <property type="entry name" value="TPR"/>
    <property type="match status" value="2"/>
</dbReference>
<proteinExistence type="predicted"/>
<dbReference type="Gene3D" id="1.25.40.10">
    <property type="entry name" value="Tetratricopeptide repeat domain"/>
    <property type="match status" value="1"/>
</dbReference>
<dbReference type="SUPFAM" id="SSF48452">
    <property type="entry name" value="TPR-like"/>
    <property type="match status" value="1"/>
</dbReference>